<evidence type="ECO:0000256" key="7">
    <source>
        <dbReference type="ARBA" id="ARBA00023002"/>
    </source>
</evidence>
<dbReference type="GO" id="GO:0006397">
    <property type="term" value="P:mRNA processing"/>
    <property type="evidence" value="ECO:0007669"/>
    <property type="project" value="UniProtKB-KW"/>
</dbReference>
<evidence type="ECO:0000256" key="2">
    <source>
        <dbReference type="ARBA" id="ARBA00022630"/>
    </source>
</evidence>
<dbReference type="InterPro" id="IPR035587">
    <property type="entry name" value="DUS-like_FMN-bd"/>
</dbReference>
<dbReference type="CDD" id="cd02801">
    <property type="entry name" value="DUS_like_FMN"/>
    <property type="match status" value="1"/>
</dbReference>
<gene>
    <name evidence="12" type="ORF">EAI_07914</name>
</gene>
<name>E2BEE4_HARSA</name>
<evidence type="ECO:0000259" key="11">
    <source>
        <dbReference type="Pfam" id="PF01207"/>
    </source>
</evidence>
<evidence type="ECO:0000313" key="12">
    <source>
        <dbReference type="EMBL" id="EFN85989.1"/>
    </source>
</evidence>
<dbReference type="InterPro" id="IPR013785">
    <property type="entry name" value="Aldolase_TIM"/>
</dbReference>
<evidence type="ECO:0000256" key="5">
    <source>
        <dbReference type="ARBA" id="ARBA00022694"/>
    </source>
</evidence>
<evidence type="ECO:0000256" key="8">
    <source>
        <dbReference type="ARBA" id="ARBA00023027"/>
    </source>
</evidence>
<keyword evidence="8" id="KW-0520">NAD</keyword>
<comment type="cofactor">
    <cofactor evidence="1">
        <name>FMN</name>
        <dbReference type="ChEBI" id="CHEBI:58210"/>
    </cofactor>
</comment>
<evidence type="ECO:0000256" key="6">
    <source>
        <dbReference type="ARBA" id="ARBA00022857"/>
    </source>
</evidence>
<dbReference type="InterPro" id="IPR018517">
    <property type="entry name" value="tRNA_hU_synthase_CS"/>
</dbReference>
<sequence>MTTDIVAMLKEPQMTKICAPMVRYSKLQFRTLVRRYACDICFTPMIMANSFVQSSKARENEFTTYKEDKPLIVQFAANTVNDFISATEMIAPYSNGVDLNCGCPQRWAIKDGYGADLLRKPELVSDLIYQVRNRIPKPFTVSVKIRLLKDICKTIMLCQTLEKAGASFLTIHARTPEMRNEPIELDNLKLLRDCVQLPFIANGDVKDLESAEVLFRESRCEGVMSARGILTNPALFSGHSTTPLICIQDWLDIASTIPTEFQCFHHHLVFMLEKVLPKKDRVLFNNLQNKLSVLDFLENYYNIRPNMSFDSIELTKCTFNTSYVQQKEKYIHFWEDDTSSDFLGNIFDIES</sequence>
<evidence type="ECO:0000256" key="10">
    <source>
        <dbReference type="ARBA" id="ARBA00078338"/>
    </source>
</evidence>
<dbReference type="GO" id="GO:0102267">
    <property type="term" value="F:tRNA-dihydrouridine20b synthase activity"/>
    <property type="evidence" value="ECO:0007669"/>
    <property type="project" value="UniProtKB-ARBA"/>
</dbReference>
<dbReference type="KEGG" id="hst:105181894"/>
<dbReference type="OrthoDB" id="9977870at2759"/>
<dbReference type="FunFam" id="3.20.20.70:FF:000159">
    <property type="entry name" value="tRNA-dihydrouridine synthase 4"/>
    <property type="match status" value="1"/>
</dbReference>
<accession>E2BEE4</accession>
<keyword evidence="3" id="KW-0288">FMN</keyword>
<dbReference type="EMBL" id="GL447768">
    <property type="protein sequence ID" value="EFN85989.1"/>
    <property type="molecule type" value="Genomic_DNA"/>
</dbReference>
<dbReference type="Gene3D" id="3.20.20.70">
    <property type="entry name" value="Aldolase class I"/>
    <property type="match status" value="1"/>
</dbReference>
<reference evidence="12 13" key="1">
    <citation type="journal article" date="2010" name="Science">
        <title>Genomic comparison of the ants Camponotus floridanus and Harpegnathos saltator.</title>
        <authorList>
            <person name="Bonasio R."/>
            <person name="Zhang G."/>
            <person name="Ye C."/>
            <person name="Mutti N.S."/>
            <person name="Fang X."/>
            <person name="Qin N."/>
            <person name="Donahue G."/>
            <person name="Yang P."/>
            <person name="Li Q."/>
            <person name="Li C."/>
            <person name="Zhang P."/>
            <person name="Huang Z."/>
            <person name="Berger S.L."/>
            <person name="Reinberg D."/>
            <person name="Wang J."/>
            <person name="Liebig J."/>
        </authorList>
    </citation>
    <scope>NUCLEOTIDE SEQUENCE [LARGE SCALE GENOMIC DNA]</scope>
    <source>
        <strain evidence="12 13">R22 G/1</strain>
    </source>
</reference>
<evidence type="ECO:0000256" key="3">
    <source>
        <dbReference type="ARBA" id="ARBA00022643"/>
    </source>
</evidence>
<dbReference type="Proteomes" id="UP000008237">
    <property type="component" value="Unassembled WGS sequence"/>
</dbReference>
<dbReference type="InParanoid" id="E2BEE4"/>
<feature type="domain" description="DUS-like FMN-binding" evidence="11">
    <location>
        <begin position="18"/>
        <end position="276"/>
    </location>
</feature>
<dbReference type="GO" id="GO:0102266">
    <property type="term" value="F:tRNA-dihydrouridine20a synthase activity"/>
    <property type="evidence" value="ECO:0007669"/>
    <property type="project" value="UniProtKB-ARBA"/>
</dbReference>
<dbReference type="FunCoup" id="E2BEE4">
    <property type="interactions" value="999"/>
</dbReference>
<dbReference type="PANTHER" id="PTHR11082">
    <property type="entry name" value="TRNA-DIHYDROURIDINE SYNTHASE"/>
    <property type="match status" value="1"/>
</dbReference>
<proteinExistence type="predicted"/>
<keyword evidence="2" id="KW-0285">Flavoprotein</keyword>
<evidence type="ECO:0000256" key="1">
    <source>
        <dbReference type="ARBA" id="ARBA00001917"/>
    </source>
</evidence>
<keyword evidence="6" id="KW-0521">NADP</keyword>
<dbReference type="GO" id="GO:0050660">
    <property type="term" value="F:flavin adenine dinucleotide binding"/>
    <property type="evidence" value="ECO:0007669"/>
    <property type="project" value="InterPro"/>
</dbReference>
<protein>
    <recommendedName>
        <fullName evidence="9">tRNA-dihydrouridine(20a/20b) synthase [NAD(P)+]</fullName>
    </recommendedName>
    <alternativeName>
        <fullName evidence="10">tRNA-dihydrouridine synthase 4</fullName>
    </alternativeName>
</protein>
<dbReference type="AlphaFoldDB" id="E2BEE4"/>
<dbReference type="PANTHER" id="PTHR11082:SF31">
    <property type="entry name" value="TRNA-DIHYDROURIDINE(20A_20B) SYNTHASE [NAD(P)+]-LIKE"/>
    <property type="match status" value="1"/>
</dbReference>
<dbReference type="Pfam" id="PF01207">
    <property type="entry name" value="Dus"/>
    <property type="match status" value="1"/>
</dbReference>
<dbReference type="PROSITE" id="PS01136">
    <property type="entry name" value="UPF0034"/>
    <property type="match status" value="1"/>
</dbReference>
<keyword evidence="4" id="KW-0507">mRNA processing</keyword>
<organism evidence="13">
    <name type="scientific">Harpegnathos saltator</name>
    <name type="common">Jerdon's jumping ant</name>
    <dbReference type="NCBI Taxonomy" id="610380"/>
    <lineage>
        <taxon>Eukaryota</taxon>
        <taxon>Metazoa</taxon>
        <taxon>Ecdysozoa</taxon>
        <taxon>Arthropoda</taxon>
        <taxon>Hexapoda</taxon>
        <taxon>Insecta</taxon>
        <taxon>Pterygota</taxon>
        <taxon>Neoptera</taxon>
        <taxon>Endopterygota</taxon>
        <taxon>Hymenoptera</taxon>
        <taxon>Apocrita</taxon>
        <taxon>Aculeata</taxon>
        <taxon>Formicoidea</taxon>
        <taxon>Formicidae</taxon>
        <taxon>Ponerinae</taxon>
        <taxon>Ponerini</taxon>
        <taxon>Harpegnathos</taxon>
    </lineage>
</organism>
<evidence type="ECO:0000256" key="9">
    <source>
        <dbReference type="ARBA" id="ARBA00071722"/>
    </source>
</evidence>
<keyword evidence="13" id="KW-1185">Reference proteome</keyword>
<dbReference type="OMA" id="QRPHHDI"/>
<keyword evidence="5" id="KW-0819">tRNA processing</keyword>
<evidence type="ECO:0000256" key="4">
    <source>
        <dbReference type="ARBA" id="ARBA00022664"/>
    </source>
</evidence>
<dbReference type="STRING" id="610380.E2BEE4"/>
<evidence type="ECO:0000313" key="13">
    <source>
        <dbReference type="Proteomes" id="UP000008237"/>
    </source>
</evidence>
<dbReference type="PhylomeDB" id="E2BEE4"/>
<dbReference type="SUPFAM" id="SSF51395">
    <property type="entry name" value="FMN-linked oxidoreductases"/>
    <property type="match status" value="1"/>
</dbReference>
<keyword evidence="7" id="KW-0560">Oxidoreductase</keyword>